<comment type="similarity">
    <text evidence="4 7">Belongs to the glucosamine/galactosamine-6-phosphate isomerase family. 6-phosphogluconolactonase subfamily.</text>
</comment>
<evidence type="ECO:0000256" key="3">
    <source>
        <dbReference type="ARBA" id="ARBA00004961"/>
    </source>
</evidence>
<dbReference type="Pfam" id="PF01182">
    <property type="entry name" value="Glucosamine_iso"/>
    <property type="match status" value="1"/>
</dbReference>
<evidence type="ECO:0000256" key="6">
    <source>
        <dbReference type="ARBA" id="ARBA00020337"/>
    </source>
</evidence>
<evidence type="ECO:0000256" key="1">
    <source>
        <dbReference type="ARBA" id="ARBA00000832"/>
    </source>
</evidence>
<dbReference type="SUPFAM" id="SSF100950">
    <property type="entry name" value="NagB/RpiA/CoA transferase-like"/>
    <property type="match status" value="1"/>
</dbReference>
<dbReference type="InterPro" id="IPR005900">
    <property type="entry name" value="6-phosphogluconolactonase_DevB"/>
</dbReference>
<evidence type="ECO:0000256" key="2">
    <source>
        <dbReference type="ARBA" id="ARBA00002681"/>
    </source>
</evidence>
<gene>
    <name evidence="7 9" type="primary">pgl</name>
    <name evidence="9" type="ORF">D1224_00010</name>
</gene>
<keyword evidence="7 9" id="KW-0378">Hydrolase</keyword>
<dbReference type="EC" id="3.1.1.31" evidence="5 7"/>
<evidence type="ECO:0000313" key="10">
    <source>
        <dbReference type="Proteomes" id="UP000265431"/>
    </source>
</evidence>
<dbReference type="OrthoDB" id="9810967at2"/>
<evidence type="ECO:0000259" key="8">
    <source>
        <dbReference type="Pfam" id="PF01182"/>
    </source>
</evidence>
<dbReference type="PANTHER" id="PTHR11054">
    <property type="entry name" value="6-PHOSPHOGLUCONOLACTONASE"/>
    <property type="match status" value="1"/>
</dbReference>
<dbReference type="InterPro" id="IPR037171">
    <property type="entry name" value="NagB/RpiA_transferase-like"/>
</dbReference>
<evidence type="ECO:0000256" key="7">
    <source>
        <dbReference type="RuleBase" id="RU365095"/>
    </source>
</evidence>
<dbReference type="CDD" id="cd01400">
    <property type="entry name" value="6PGL"/>
    <property type="match status" value="1"/>
</dbReference>
<comment type="caution">
    <text evidence="9">The sequence shown here is derived from an EMBL/GenBank/DDBJ whole genome shotgun (WGS) entry which is preliminary data.</text>
</comment>
<dbReference type="InterPro" id="IPR006148">
    <property type="entry name" value="Glc/Gal-6P_isomerase"/>
</dbReference>
<feature type="domain" description="Glucosamine/galactosamine-6-phosphate isomerase" evidence="8">
    <location>
        <begin position="37"/>
        <end position="239"/>
    </location>
</feature>
<dbReference type="Proteomes" id="UP000265431">
    <property type="component" value="Unassembled WGS sequence"/>
</dbReference>
<protein>
    <recommendedName>
        <fullName evidence="6 7">6-phosphogluconolactonase</fullName>
        <shortName evidence="7">6PGL</shortName>
        <ecNumber evidence="5 7">3.1.1.31</ecNumber>
    </recommendedName>
</protein>
<sequence>MTIQAQEPGFGLDSQRLRQSPFPHMSQTTAFHTFGTAETLHVDAAHWIETRLADALTRRGKASLICSGGSTPGPVYRELSEIDLDWSRVSIGLADERWVDASHEASNEKLIRETLIQNKAADATFIPMKTDAPSPFDAVDDVDTLYRPITSPVDIMVLGMGTDGHTLSWFADAKGLDEAMSPDTSRNVAAIEAPKSKTTGDHTLRMTLTLPVVARARYVLLLMSGDKKRTVFERHNSAHPVTQMRRAAGDALTIFSCS</sequence>
<dbReference type="PANTHER" id="PTHR11054:SF0">
    <property type="entry name" value="6-PHOSPHOGLUCONOLACTONASE"/>
    <property type="match status" value="1"/>
</dbReference>
<proteinExistence type="inferred from homology"/>
<dbReference type="GO" id="GO:0005975">
    <property type="term" value="P:carbohydrate metabolic process"/>
    <property type="evidence" value="ECO:0007669"/>
    <property type="project" value="UniProtKB-UniRule"/>
</dbReference>
<comment type="function">
    <text evidence="2 7">Hydrolysis of 6-phosphogluconolactone to 6-phosphogluconate.</text>
</comment>
<dbReference type="EMBL" id="QWGB01000002">
    <property type="protein sequence ID" value="RIJ26299.1"/>
    <property type="molecule type" value="Genomic_DNA"/>
</dbReference>
<name>A0A399R9V6_9PROT</name>
<keyword evidence="10" id="KW-1185">Reference proteome</keyword>
<comment type="catalytic activity">
    <reaction evidence="1 7">
        <text>6-phospho-D-glucono-1,5-lactone + H2O = 6-phospho-D-gluconate + H(+)</text>
        <dbReference type="Rhea" id="RHEA:12556"/>
        <dbReference type="ChEBI" id="CHEBI:15377"/>
        <dbReference type="ChEBI" id="CHEBI:15378"/>
        <dbReference type="ChEBI" id="CHEBI:57955"/>
        <dbReference type="ChEBI" id="CHEBI:58759"/>
        <dbReference type="EC" id="3.1.1.31"/>
    </reaction>
</comment>
<accession>A0A399R9V6</accession>
<dbReference type="Gene3D" id="3.40.50.1360">
    <property type="match status" value="1"/>
</dbReference>
<reference evidence="9 10" key="1">
    <citation type="submission" date="2018-08" db="EMBL/GenBank/DDBJ databases">
        <title>Henriciella mobilis sp. nov., isolated from seawater.</title>
        <authorList>
            <person name="Cheng H."/>
            <person name="Wu Y.-H."/>
            <person name="Xu X.-W."/>
            <person name="Guo L.-L."/>
        </authorList>
    </citation>
    <scope>NUCLEOTIDE SEQUENCE [LARGE SCALE GENOMIC DNA]</scope>
    <source>
        <strain evidence="9 10">CCUG66934</strain>
    </source>
</reference>
<dbReference type="UniPathway" id="UPA00115">
    <property type="reaction ID" value="UER00409"/>
</dbReference>
<dbReference type="NCBIfam" id="TIGR01198">
    <property type="entry name" value="pgl"/>
    <property type="match status" value="1"/>
</dbReference>
<comment type="pathway">
    <text evidence="3 7">Carbohydrate degradation; pentose phosphate pathway; D-ribulose 5-phosphate from D-glucose 6-phosphate (oxidative stage): step 2/3.</text>
</comment>
<organism evidence="9 10">
    <name type="scientific">Henriciella barbarensis</name>
    <dbReference type="NCBI Taxonomy" id="86342"/>
    <lineage>
        <taxon>Bacteria</taxon>
        <taxon>Pseudomonadati</taxon>
        <taxon>Pseudomonadota</taxon>
        <taxon>Alphaproteobacteria</taxon>
        <taxon>Hyphomonadales</taxon>
        <taxon>Hyphomonadaceae</taxon>
        <taxon>Henriciella</taxon>
    </lineage>
</organism>
<dbReference type="InterPro" id="IPR039104">
    <property type="entry name" value="6PGL"/>
</dbReference>
<evidence type="ECO:0000313" key="9">
    <source>
        <dbReference type="EMBL" id="RIJ26299.1"/>
    </source>
</evidence>
<dbReference type="AlphaFoldDB" id="A0A399R9V6"/>
<evidence type="ECO:0000256" key="5">
    <source>
        <dbReference type="ARBA" id="ARBA00013198"/>
    </source>
</evidence>
<dbReference type="GO" id="GO:0017057">
    <property type="term" value="F:6-phosphogluconolactonase activity"/>
    <property type="evidence" value="ECO:0007669"/>
    <property type="project" value="UniProtKB-UniRule"/>
</dbReference>
<dbReference type="GO" id="GO:0006098">
    <property type="term" value="P:pentose-phosphate shunt"/>
    <property type="evidence" value="ECO:0007669"/>
    <property type="project" value="UniProtKB-UniPathway"/>
</dbReference>
<evidence type="ECO:0000256" key="4">
    <source>
        <dbReference type="ARBA" id="ARBA00010662"/>
    </source>
</evidence>